<dbReference type="Proteomes" id="UP001240678">
    <property type="component" value="Unassembled WGS sequence"/>
</dbReference>
<gene>
    <name evidence="1" type="ORF">CCOS01_11299</name>
</gene>
<reference evidence="1 2" key="1">
    <citation type="submission" date="2016-10" db="EMBL/GenBank/DDBJ databases">
        <title>The genome sequence of Colletotrichum fioriniae PJ7.</title>
        <authorList>
            <person name="Baroncelli R."/>
        </authorList>
    </citation>
    <scope>NUCLEOTIDE SEQUENCE [LARGE SCALE GENOMIC DNA]</scope>
    <source>
        <strain evidence="1 2">IMI 309622</strain>
    </source>
</reference>
<proteinExistence type="predicted"/>
<accession>A0AAI9YRA0</accession>
<protein>
    <submittedName>
        <fullName evidence="1">Uncharacterized protein</fullName>
    </submittedName>
</protein>
<organism evidence="1 2">
    <name type="scientific">Colletotrichum costaricense</name>
    <dbReference type="NCBI Taxonomy" id="1209916"/>
    <lineage>
        <taxon>Eukaryota</taxon>
        <taxon>Fungi</taxon>
        <taxon>Dikarya</taxon>
        <taxon>Ascomycota</taxon>
        <taxon>Pezizomycotina</taxon>
        <taxon>Sordariomycetes</taxon>
        <taxon>Hypocreomycetidae</taxon>
        <taxon>Glomerellales</taxon>
        <taxon>Glomerellaceae</taxon>
        <taxon>Colletotrichum</taxon>
        <taxon>Colletotrichum acutatum species complex</taxon>
    </lineage>
</organism>
<dbReference type="GeneID" id="85342999"/>
<name>A0AAI9YRA0_9PEZI</name>
<evidence type="ECO:0000313" key="2">
    <source>
        <dbReference type="Proteomes" id="UP001240678"/>
    </source>
</evidence>
<dbReference type="RefSeq" id="XP_060310184.1">
    <property type="nucleotide sequence ID" value="XM_060459452.1"/>
</dbReference>
<dbReference type="EMBL" id="MOOE01000012">
    <property type="protein sequence ID" value="KAK1519648.1"/>
    <property type="molecule type" value="Genomic_DNA"/>
</dbReference>
<dbReference type="AlphaFoldDB" id="A0AAI9YRA0"/>
<evidence type="ECO:0000313" key="1">
    <source>
        <dbReference type="EMBL" id="KAK1519648.1"/>
    </source>
</evidence>
<sequence>MIRLTRHGVFIFGSKIMRLLMVLLRKHVKPSKERILSSRGSQPSWKGRLLIIGRLNICFVDFLCPRTVGLYSTKTHHWYEGHKN</sequence>
<keyword evidence="2" id="KW-1185">Reference proteome</keyword>
<comment type="caution">
    <text evidence="1">The sequence shown here is derived from an EMBL/GenBank/DDBJ whole genome shotgun (WGS) entry which is preliminary data.</text>
</comment>